<keyword evidence="3" id="KW-1185">Reference proteome</keyword>
<feature type="compositionally biased region" description="Pro residues" evidence="1">
    <location>
        <begin position="26"/>
        <end position="35"/>
    </location>
</feature>
<dbReference type="SUPFAM" id="SSF56672">
    <property type="entry name" value="DNA/RNA polymerases"/>
    <property type="match status" value="1"/>
</dbReference>
<evidence type="ECO:0000313" key="3">
    <source>
        <dbReference type="Proteomes" id="UP001178461"/>
    </source>
</evidence>
<accession>A0AA35QPZ3</accession>
<comment type="caution">
    <text evidence="2">The sequence shown here is derived from an EMBL/GenBank/DDBJ whole genome shotgun (WGS) entry which is preliminary data.</text>
</comment>
<name>A0AA35QPZ3_9SAUR</name>
<sequence>MTPPFPGCSGCCASHRLSATTSVPNPVLPPAPGKPQQPALSSSTLQGAAPDRAGLPDVGLILKPYQDLVDVSEKKGAEALPPHRTYDCPIDLQPGAESPFGRIYALSAPELGALREYLDDNLARGFSRPSTSLLAPSPPACFPAACASLECFLECASLECFPGRSSTGARRGGGGGCRLRS</sequence>
<dbReference type="EMBL" id="CANTUW010000025">
    <property type="protein sequence ID" value="CAI7934981.1"/>
    <property type="molecule type" value="Genomic_DNA"/>
</dbReference>
<proteinExistence type="predicted"/>
<dbReference type="InterPro" id="IPR043502">
    <property type="entry name" value="DNA/RNA_pol_sf"/>
</dbReference>
<dbReference type="AlphaFoldDB" id="A0AA35QPZ3"/>
<dbReference type="PANTHER" id="PTHR15503">
    <property type="entry name" value="LDOC1 RELATED"/>
    <property type="match status" value="1"/>
</dbReference>
<dbReference type="PANTHER" id="PTHR15503:SF22">
    <property type="entry name" value="TRANSPOSON TY3-I GAG POLYPROTEIN"/>
    <property type="match status" value="1"/>
</dbReference>
<evidence type="ECO:0000256" key="1">
    <source>
        <dbReference type="SAM" id="MobiDB-lite"/>
    </source>
</evidence>
<protein>
    <submittedName>
        <fullName evidence="2">Uncharacterized protein</fullName>
    </submittedName>
</protein>
<gene>
    <name evidence="2" type="ORF">PODLI_1B026400</name>
</gene>
<reference evidence="2" key="1">
    <citation type="submission" date="2022-12" db="EMBL/GenBank/DDBJ databases">
        <authorList>
            <person name="Alioto T."/>
            <person name="Alioto T."/>
            <person name="Gomez Garrido J."/>
        </authorList>
    </citation>
    <scope>NUCLEOTIDE SEQUENCE</scope>
</reference>
<evidence type="ECO:0000313" key="2">
    <source>
        <dbReference type="EMBL" id="CAI7934981.1"/>
    </source>
</evidence>
<dbReference type="InterPro" id="IPR032567">
    <property type="entry name" value="RTL1-rel"/>
</dbReference>
<dbReference type="Proteomes" id="UP001178461">
    <property type="component" value="Unassembled WGS sequence"/>
</dbReference>
<feature type="region of interest" description="Disordered" evidence="1">
    <location>
        <begin position="23"/>
        <end position="49"/>
    </location>
</feature>
<organism evidence="2 3">
    <name type="scientific">Podarcis lilfordi</name>
    <name type="common">Lilford's wall lizard</name>
    <dbReference type="NCBI Taxonomy" id="74358"/>
    <lineage>
        <taxon>Eukaryota</taxon>
        <taxon>Metazoa</taxon>
        <taxon>Chordata</taxon>
        <taxon>Craniata</taxon>
        <taxon>Vertebrata</taxon>
        <taxon>Euteleostomi</taxon>
        <taxon>Lepidosauria</taxon>
        <taxon>Squamata</taxon>
        <taxon>Bifurcata</taxon>
        <taxon>Unidentata</taxon>
        <taxon>Episquamata</taxon>
        <taxon>Laterata</taxon>
        <taxon>Lacertibaenia</taxon>
        <taxon>Lacertidae</taxon>
        <taxon>Podarcis</taxon>
    </lineage>
</organism>